<evidence type="ECO:0000256" key="7">
    <source>
        <dbReference type="ARBA" id="ARBA00023136"/>
    </source>
</evidence>
<evidence type="ECO:0000256" key="5">
    <source>
        <dbReference type="ARBA" id="ARBA00022725"/>
    </source>
</evidence>
<dbReference type="GO" id="GO:0005549">
    <property type="term" value="F:odorant binding"/>
    <property type="evidence" value="ECO:0007669"/>
    <property type="project" value="InterPro"/>
</dbReference>
<reference evidence="11" key="2">
    <citation type="submission" date="2020-05" db="UniProtKB">
        <authorList>
            <consortium name="EnsemblMetazoa"/>
        </authorList>
    </citation>
    <scope>IDENTIFICATION</scope>
    <source>
        <strain evidence="11">IAEA</strain>
    </source>
</reference>
<keyword evidence="8 10" id="KW-0675">Receptor</keyword>
<dbReference type="GO" id="GO:0007165">
    <property type="term" value="P:signal transduction"/>
    <property type="evidence" value="ECO:0007669"/>
    <property type="project" value="UniProtKB-KW"/>
</dbReference>
<dbReference type="VEuPathDB" id="VectorBase:GPPI050753"/>
<keyword evidence="6 10" id="KW-1133">Transmembrane helix</keyword>
<evidence type="ECO:0000256" key="4">
    <source>
        <dbReference type="ARBA" id="ARBA00022692"/>
    </source>
</evidence>
<keyword evidence="2" id="KW-1003">Cell membrane</keyword>
<feature type="transmembrane region" description="Helical" evidence="10">
    <location>
        <begin position="46"/>
        <end position="64"/>
    </location>
</feature>
<keyword evidence="7 10" id="KW-0472">Membrane</keyword>
<dbReference type="GO" id="GO:0005886">
    <property type="term" value="C:plasma membrane"/>
    <property type="evidence" value="ECO:0007669"/>
    <property type="project" value="UniProtKB-SubCell"/>
</dbReference>
<reference evidence="12" key="1">
    <citation type="submission" date="2015-01" db="EMBL/GenBank/DDBJ databases">
        <authorList>
            <person name="Aksoy S."/>
            <person name="Warren W."/>
            <person name="Wilson R.K."/>
        </authorList>
    </citation>
    <scope>NUCLEOTIDE SEQUENCE [LARGE SCALE GENOMIC DNA]</scope>
    <source>
        <strain evidence="12">IAEA</strain>
    </source>
</reference>
<keyword evidence="3 10" id="KW-0716">Sensory transduction</keyword>
<dbReference type="PANTHER" id="PTHR21137:SF35">
    <property type="entry name" value="ODORANT RECEPTOR 19A-RELATED"/>
    <property type="match status" value="1"/>
</dbReference>
<evidence type="ECO:0000313" key="12">
    <source>
        <dbReference type="Proteomes" id="UP000092460"/>
    </source>
</evidence>
<keyword evidence="5 10" id="KW-0552">Olfaction</keyword>
<evidence type="ECO:0000256" key="8">
    <source>
        <dbReference type="ARBA" id="ARBA00023170"/>
    </source>
</evidence>
<dbReference type="Pfam" id="PF02949">
    <property type="entry name" value="7tm_6"/>
    <property type="match status" value="1"/>
</dbReference>
<feature type="transmembrane region" description="Helical" evidence="10">
    <location>
        <begin position="76"/>
        <end position="95"/>
    </location>
</feature>
<dbReference type="STRING" id="67801.A0A1B0C6V4"/>
<evidence type="ECO:0000256" key="10">
    <source>
        <dbReference type="RuleBase" id="RU351113"/>
    </source>
</evidence>
<keyword evidence="9 10" id="KW-0807">Transducer</keyword>
<dbReference type="PANTHER" id="PTHR21137">
    <property type="entry name" value="ODORANT RECEPTOR"/>
    <property type="match status" value="1"/>
</dbReference>
<evidence type="ECO:0000313" key="11">
    <source>
        <dbReference type="EnsemblMetazoa" id="GPPI050753-PA"/>
    </source>
</evidence>
<keyword evidence="12" id="KW-1185">Reference proteome</keyword>
<sequence length="458" mass="54229">MHFYTIDQFFLILHPLQKYTRWIYFDFRRRDSTIPFEFENMTKLKISLTFVLFELICNLIKFILEIRADRLSEAKQIAAVTSIALLCMIRGISLYTDRNRMLAICNDLDKIFPNTVYLQQRMRVQKLAAFFKVRFRVLRIYVYVGLPSFASIPLIRYFLFYDGENGGPLLDEYHQHASWAPFELKQNNRAYPYVYVYETFVTILGFTCILTWDHIFTVTVSQLTMHFEFVNTELESLNVRDTTGRMKSKLFWRRFKEIIVYHQHVYRLAKKLNETFNLTIFLTDIGCAGSICFHLYLIANSDSILTIVTFFFPCFILIAFTFDYCHQGSRLAEASARLQTILYTQEWYDASPTYRRLMLSLLQYAHKPFTLNGFKLFDLDMLHFQSIMTIAYRLFAFVQSQGNQHLSQQMRKKERESEREIKRAPGLKNGGWCLVSNSRLKIRQPEARISANISKDKN</sequence>
<evidence type="ECO:0000256" key="9">
    <source>
        <dbReference type="ARBA" id="ARBA00023224"/>
    </source>
</evidence>
<dbReference type="GO" id="GO:0004984">
    <property type="term" value="F:olfactory receptor activity"/>
    <property type="evidence" value="ECO:0007669"/>
    <property type="project" value="InterPro"/>
</dbReference>
<comment type="caution">
    <text evidence="10">Lacks conserved residue(s) required for the propagation of feature annotation.</text>
</comment>
<feature type="transmembrane region" description="Helical" evidence="10">
    <location>
        <begin position="194"/>
        <end position="212"/>
    </location>
</feature>
<keyword evidence="4 10" id="KW-0812">Transmembrane</keyword>
<name>A0A1B0C6V4_9MUSC</name>
<feature type="transmembrane region" description="Helical" evidence="10">
    <location>
        <begin position="304"/>
        <end position="322"/>
    </location>
</feature>
<evidence type="ECO:0000256" key="2">
    <source>
        <dbReference type="ARBA" id="ARBA00022475"/>
    </source>
</evidence>
<comment type="similarity">
    <text evidence="10">Belongs to the insect chemoreceptor superfamily. Heteromeric odorant receptor channel (TC 1.A.69) family.</text>
</comment>
<feature type="transmembrane region" description="Helical" evidence="10">
    <location>
        <begin position="140"/>
        <end position="159"/>
    </location>
</feature>
<feature type="transmembrane region" description="Helical" evidence="10">
    <location>
        <begin position="276"/>
        <end position="298"/>
    </location>
</feature>
<accession>A0A1B0C6V4</accession>
<evidence type="ECO:0000256" key="3">
    <source>
        <dbReference type="ARBA" id="ARBA00022606"/>
    </source>
</evidence>
<dbReference type="EMBL" id="JXJN01027044">
    <property type="status" value="NOT_ANNOTATED_CDS"/>
    <property type="molecule type" value="Genomic_DNA"/>
</dbReference>
<organism evidence="11 12">
    <name type="scientific">Glossina palpalis gambiensis</name>
    <dbReference type="NCBI Taxonomy" id="67801"/>
    <lineage>
        <taxon>Eukaryota</taxon>
        <taxon>Metazoa</taxon>
        <taxon>Ecdysozoa</taxon>
        <taxon>Arthropoda</taxon>
        <taxon>Hexapoda</taxon>
        <taxon>Insecta</taxon>
        <taxon>Pterygota</taxon>
        <taxon>Neoptera</taxon>
        <taxon>Endopterygota</taxon>
        <taxon>Diptera</taxon>
        <taxon>Brachycera</taxon>
        <taxon>Muscomorpha</taxon>
        <taxon>Hippoboscoidea</taxon>
        <taxon>Glossinidae</taxon>
        <taxon>Glossina</taxon>
    </lineage>
</organism>
<dbReference type="EnsemblMetazoa" id="GPPI050753-RA">
    <property type="protein sequence ID" value="GPPI050753-PA"/>
    <property type="gene ID" value="GPPI050753"/>
</dbReference>
<dbReference type="AlphaFoldDB" id="A0A1B0C6V4"/>
<proteinExistence type="inferred from homology"/>
<dbReference type="InterPro" id="IPR004117">
    <property type="entry name" value="7tm6_olfct_rcpt"/>
</dbReference>
<comment type="subcellular location">
    <subcellularLocation>
        <location evidence="1 10">Cell membrane</location>
        <topology evidence="1 10">Multi-pass membrane protein</topology>
    </subcellularLocation>
</comment>
<protein>
    <recommendedName>
        <fullName evidence="10">Odorant receptor</fullName>
    </recommendedName>
</protein>
<evidence type="ECO:0000256" key="1">
    <source>
        <dbReference type="ARBA" id="ARBA00004651"/>
    </source>
</evidence>
<dbReference type="Proteomes" id="UP000092460">
    <property type="component" value="Unassembled WGS sequence"/>
</dbReference>
<evidence type="ECO:0000256" key="6">
    <source>
        <dbReference type="ARBA" id="ARBA00022989"/>
    </source>
</evidence>